<dbReference type="Proteomes" id="UP001056855">
    <property type="component" value="Chromosome"/>
</dbReference>
<organism evidence="4 5">
    <name type="scientific">Natronosalvus rutilus</name>
    <dbReference type="NCBI Taxonomy" id="2953753"/>
    <lineage>
        <taxon>Archaea</taxon>
        <taxon>Methanobacteriati</taxon>
        <taxon>Methanobacteriota</taxon>
        <taxon>Stenosarchaea group</taxon>
        <taxon>Halobacteria</taxon>
        <taxon>Halobacteriales</taxon>
        <taxon>Natrialbaceae</taxon>
        <taxon>Natronosalvus</taxon>
    </lineage>
</organism>
<dbReference type="AlphaFoldDB" id="A0A9E7NAI2"/>
<dbReference type="Pfam" id="PF01035">
    <property type="entry name" value="DNA_binding_1"/>
    <property type="match status" value="1"/>
</dbReference>
<evidence type="ECO:0000256" key="2">
    <source>
        <dbReference type="SAM" id="MobiDB-lite"/>
    </source>
</evidence>
<dbReference type="RefSeq" id="WP_254157787.1">
    <property type="nucleotide sequence ID" value="NZ_CP100355.1"/>
</dbReference>
<evidence type="ECO:0000259" key="3">
    <source>
        <dbReference type="Pfam" id="PF01035"/>
    </source>
</evidence>
<keyword evidence="5" id="KW-1185">Reference proteome</keyword>
<dbReference type="InterPro" id="IPR036217">
    <property type="entry name" value="MethylDNA_cys_MeTrfase_DNAb"/>
</dbReference>
<dbReference type="EMBL" id="CP100355">
    <property type="protein sequence ID" value="UTF53378.1"/>
    <property type="molecule type" value="Genomic_DNA"/>
</dbReference>
<protein>
    <submittedName>
        <fullName evidence="4">MGMT family protein</fullName>
    </submittedName>
</protein>
<evidence type="ECO:0000313" key="4">
    <source>
        <dbReference type="EMBL" id="UTF53378.1"/>
    </source>
</evidence>
<feature type="domain" description="Methylated-DNA-[protein]-cysteine S-methyltransferase DNA binding" evidence="3">
    <location>
        <begin position="81"/>
        <end position="138"/>
    </location>
</feature>
<dbReference type="Gene3D" id="1.10.10.10">
    <property type="entry name" value="Winged helix-like DNA-binding domain superfamily/Winged helix DNA-binding domain"/>
    <property type="match status" value="1"/>
</dbReference>
<sequence length="158" mass="17326">MNDLADADAGIYAFESTYLERFVQVGIASGRVMSVSFPDQPDENAVVGDHPVLDRFAEYLEGLSEVDFADLEVALTVPTDQRSVLEQVRGIPYGENVDVATVARMAGLDPDDEDDTILVRTALDENPIPIVFPDHRVRDGPSAAPPQVEQKLRSLEEL</sequence>
<dbReference type="SUPFAM" id="SSF46767">
    <property type="entry name" value="Methylated DNA-protein cysteine methyltransferase, C-terminal domain"/>
    <property type="match status" value="1"/>
</dbReference>
<evidence type="ECO:0000256" key="1">
    <source>
        <dbReference type="ARBA" id="ARBA00022763"/>
    </source>
</evidence>
<dbReference type="InterPro" id="IPR036388">
    <property type="entry name" value="WH-like_DNA-bd_sf"/>
</dbReference>
<accession>A0A9E7NAI2</accession>
<name>A0A9E7NAI2_9EURY</name>
<gene>
    <name evidence="4" type="ORF">NGM29_16660</name>
</gene>
<dbReference type="GeneID" id="73291712"/>
<dbReference type="InterPro" id="IPR014048">
    <property type="entry name" value="MethylDNA_cys_MeTrfase_DNA-bd"/>
</dbReference>
<keyword evidence="1" id="KW-0227">DNA damage</keyword>
<feature type="region of interest" description="Disordered" evidence="2">
    <location>
        <begin position="136"/>
        <end position="158"/>
    </location>
</feature>
<dbReference type="GO" id="GO:0006281">
    <property type="term" value="P:DNA repair"/>
    <property type="evidence" value="ECO:0007669"/>
    <property type="project" value="InterPro"/>
</dbReference>
<proteinExistence type="predicted"/>
<dbReference type="GO" id="GO:0003824">
    <property type="term" value="F:catalytic activity"/>
    <property type="evidence" value="ECO:0007669"/>
    <property type="project" value="InterPro"/>
</dbReference>
<dbReference type="KEGG" id="sawl:NGM29_16660"/>
<evidence type="ECO:0000313" key="5">
    <source>
        <dbReference type="Proteomes" id="UP001056855"/>
    </source>
</evidence>
<reference evidence="4" key="1">
    <citation type="submission" date="2022-06" db="EMBL/GenBank/DDBJ databases">
        <title>Diverse halophilic archaea isolated from saline environments.</title>
        <authorList>
            <person name="Cui H.-L."/>
        </authorList>
    </citation>
    <scope>NUCLEOTIDE SEQUENCE</scope>
    <source>
        <strain evidence="4">WLHS1</strain>
    </source>
</reference>